<feature type="transmembrane region" description="Helical" evidence="1">
    <location>
        <begin position="60"/>
        <end position="80"/>
    </location>
</feature>
<accession>A0ABV9PZ60</accession>
<evidence type="ECO:0000313" key="2">
    <source>
        <dbReference type="EMBL" id="MFC4767344.1"/>
    </source>
</evidence>
<dbReference type="CDD" id="cd21809">
    <property type="entry name" value="ABC-2_lan_permease-like"/>
    <property type="match status" value="1"/>
</dbReference>
<comment type="caution">
    <text evidence="2">The sequence shown here is derived from an EMBL/GenBank/DDBJ whole genome shotgun (WGS) entry which is preliminary data.</text>
</comment>
<keyword evidence="1" id="KW-1133">Transmembrane helix</keyword>
<organism evidence="2 3">
    <name type="scientific">Effusibacillus consociatus</name>
    <dbReference type="NCBI Taxonomy" id="1117041"/>
    <lineage>
        <taxon>Bacteria</taxon>
        <taxon>Bacillati</taxon>
        <taxon>Bacillota</taxon>
        <taxon>Bacilli</taxon>
        <taxon>Bacillales</taxon>
        <taxon>Alicyclobacillaceae</taxon>
        <taxon>Effusibacillus</taxon>
    </lineage>
</organism>
<dbReference type="EMBL" id="JBHSHC010000053">
    <property type="protein sequence ID" value="MFC4767344.1"/>
    <property type="molecule type" value="Genomic_DNA"/>
</dbReference>
<feature type="transmembrane region" description="Helical" evidence="1">
    <location>
        <begin position="20"/>
        <end position="40"/>
    </location>
</feature>
<dbReference type="RefSeq" id="WP_380025269.1">
    <property type="nucleotide sequence ID" value="NZ_JBHSHC010000053.1"/>
</dbReference>
<feature type="transmembrane region" description="Helical" evidence="1">
    <location>
        <begin position="214"/>
        <end position="239"/>
    </location>
</feature>
<reference evidence="3" key="1">
    <citation type="journal article" date="2019" name="Int. J. Syst. Evol. Microbiol.">
        <title>The Global Catalogue of Microorganisms (GCM) 10K type strain sequencing project: providing services to taxonomists for standard genome sequencing and annotation.</title>
        <authorList>
            <consortium name="The Broad Institute Genomics Platform"/>
            <consortium name="The Broad Institute Genome Sequencing Center for Infectious Disease"/>
            <person name="Wu L."/>
            <person name="Ma J."/>
        </authorList>
    </citation>
    <scope>NUCLEOTIDE SEQUENCE [LARGE SCALE GENOMIC DNA]</scope>
    <source>
        <strain evidence="3">WYCCWR 12678</strain>
    </source>
</reference>
<keyword evidence="3" id="KW-1185">Reference proteome</keyword>
<evidence type="ECO:0000256" key="1">
    <source>
        <dbReference type="SAM" id="Phobius"/>
    </source>
</evidence>
<gene>
    <name evidence="2" type="ORF">ACFO8Q_08205</name>
</gene>
<feature type="transmembrane region" description="Helical" evidence="1">
    <location>
        <begin position="147"/>
        <end position="165"/>
    </location>
</feature>
<protein>
    <submittedName>
        <fullName evidence="2">ABC transporter permease</fullName>
    </submittedName>
</protein>
<dbReference type="PANTHER" id="PTHR37305:SF1">
    <property type="entry name" value="MEMBRANE PROTEIN"/>
    <property type="match status" value="1"/>
</dbReference>
<dbReference type="Proteomes" id="UP001596002">
    <property type="component" value="Unassembled WGS sequence"/>
</dbReference>
<feature type="transmembrane region" description="Helical" evidence="1">
    <location>
        <begin position="112"/>
        <end position="135"/>
    </location>
</feature>
<keyword evidence="1" id="KW-0812">Transmembrane</keyword>
<sequence>MIRFIRALKVEFFKLKRSFAWWFVILAPLLMVLNGASNFNRFQSLFLAGGGAWLKLQVQIVLWYSILLLPLSIGVLSMLLNRMEHSENSWKHLLALPIPRSIVYLAKLTNQLILTGISLLILAIGIFVSGFMLGISDPVPYSSILKGIVTGWVACWPIVAIQFWLSIRFPGIGVPMGFSAATAISGVLLTQSKYGKFYLWSYPALSMLPSDQGIQVLTSIYLFVVSLGMFVVCTSFGLWEFNGRDIQ</sequence>
<proteinExistence type="predicted"/>
<dbReference type="Pfam" id="PF12730">
    <property type="entry name" value="ABC2_membrane_4"/>
    <property type="match status" value="1"/>
</dbReference>
<keyword evidence="1" id="KW-0472">Membrane</keyword>
<dbReference type="PANTHER" id="PTHR37305">
    <property type="entry name" value="INTEGRAL MEMBRANE PROTEIN-RELATED"/>
    <property type="match status" value="1"/>
</dbReference>
<evidence type="ECO:0000313" key="3">
    <source>
        <dbReference type="Proteomes" id="UP001596002"/>
    </source>
</evidence>
<feature type="transmembrane region" description="Helical" evidence="1">
    <location>
        <begin position="172"/>
        <end position="194"/>
    </location>
</feature>
<name>A0ABV9PZ60_9BACL</name>